<dbReference type="STRING" id="1227492.C482_18197"/>
<proteinExistence type="inferred from homology"/>
<dbReference type="InterPro" id="IPR014729">
    <property type="entry name" value="Rossmann-like_a/b/a_fold"/>
</dbReference>
<evidence type="ECO:0000313" key="4">
    <source>
        <dbReference type="Proteomes" id="UP000011693"/>
    </source>
</evidence>
<dbReference type="PANTHER" id="PTHR46268:SF6">
    <property type="entry name" value="UNIVERSAL STRESS PROTEIN UP12"/>
    <property type="match status" value="1"/>
</dbReference>
<comment type="caution">
    <text evidence="3">The sequence shown here is derived from an EMBL/GenBank/DDBJ whole genome shotgun (WGS) entry which is preliminary data.</text>
</comment>
<name>M0A7D0_9EURY</name>
<dbReference type="EMBL" id="AOIN01000096">
    <property type="protein sequence ID" value="ELY94266.1"/>
    <property type="molecule type" value="Genomic_DNA"/>
</dbReference>
<comment type="similarity">
    <text evidence="1">Belongs to the universal stress protein A family.</text>
</comment>
<evidence type="ECO:0000256" key="1">
    <source>
        <dbReference type="ARBA" id="ARBA00008791"/>
    </source>
</evidence>
<reference evidence="3 4" key="1">
    <citation type="journal article" date="2014" name="PLoS Genet.">
        <title>Phylogenetically driven sequencing of extremely halophilic archaea reveals strategies for static and dynamic osmo-response.</title>
        <authorList>
            <person name="Becker E.A."/>
            <person name="Seitzer P.M."/>
            <person name="Tritt A."/>
            <person name="Larsen D."/>
            <person name="Krusor M."/>
            <person name="Yao A.I."/>
            <person name="Wu D."/>
            <person name="Madern D."/>
            <person name="Eisen J.A."/>
            <person name="Darling A.E."/>
            <person name="Facciotti M.T."/>
        </authorList>
    </citation>
    <scope>NUCLEOTIDE SEQUENCE [LARGE SCALE GENOMIC DNA]</scope>
    <source>
        <strain evidence="3 4">JCM 10990</strain>
    </source>
</reference>
<dbReference type="CDD" id="cd00293">
    <property type="entry name" value="USP-like"/>
    <property type="match status" value="1"/>
</dbReference>
<dbReference type="PANTHER" id="PTHR46268">
    <property type="entry name" value="STRESS RESPONSE PROTEIN NHAX"/>
    <property type="match status" value="1"/>
</dbReference>
<dbReference type="PRINTS" id="PR01438">
    <property type="entry name" value="UNVRSLSTRESS"/>
</dbReference>
<dbReference type="SUPFAM" id="SSF52402">
    <property type="entry name" value="Adenine nucleotide alpha hydrolases-like"/>
    <property type="match status" value="1"/>
</dbReference>
<dbReference type="InterPro" id="IPR006015">
    <property type="entry name" value="Universal_stress_UspA"/>
</dbReference>
<sequence length="155" mass="16777">MTLETVLLAVGPGDADRSTKLAETVVEVAKPADATVVLGHVFTDSEYDEVLSQLEFDTELEGVDPDEVATRHSTIRELRDVLDEHEIEYETRGAVGDHGPTIVELATEEDADRVVVGGRRRSPTGKAVFGSTAQEVLLSAPCPVTFVRNDEDDEA</sequence>
<feature type="domain" description="UspA" evidence="2">
    <location>
        <begin position="5"/>
        <end position="148"/>
    </location>
</feature>
<evidence type="ECO:0000259" key="2">
    <source>
        <dbReference type="Pfam" id="PF00582"/>
    </source>
</evidence>
<keyword evidence="4" id="KW-1185">Reference proteome</keyword>
<dbReference type="Pfam" id="PF00582">
    <property type="entry name" value="Usp"/>
    <property type="match status" value="1"/>
</dbReference>
<dbReference type="RefSeq" id="WP_006169159.1">
    <property type="nucleotide sequence ID" value="NZ_AOIN01000096.1"/>
</dbReference>
<dbReference type="Proteomes" id="UP000011693">
    <property type="component" value="Unassembled WGS sequence"/>
</dbReference>
<organism evidence="3 4">
    <name type="scientific">Natrialba chahannaoensis JCM 10990</name>
    <dbReference type="NCBI Taxonomy" id="1227492"/>
    <lineage>
        <taxon>Archaea</taxon>
        <taxon>Methanobacteriati</taxon>
        <taxon>Methanobacteriota</taxon>
        <taxon>Stenosarchaea group</taxon>
        <taxon>Halobacteria</taxon>
        <taxon>Halobacteriales</taxon>
        <taxon>Natrialbaceae</taxon>
        <taxon>Natrialba</taxon>
    </lineage>
</organism>
<dbReference type="Gene3D" id="3.40.50.620">
    <property type="entry name" value="HUPs"/>
    <property type="match status" value="1"/>
</dbReference>
<dbReference type="PATRIC" id="fig|1227492.4.peg.3615"/>
<protein>
    <submittedName>
        <fullName evidence="3">UspA domain-containing protein</fullName>
    </submittedName>
</protein>
<gene>
    <name evidence="3" type="ORF">C482_18197</name>
</gene>
<evidence type="ECO:0000313" key="3">
    <source>
        <dbReference type="EMBL" id="ELY94266.1"/>
    </source>
</evidence>
<dbReference type="AlphaFoldDB" id="M0A7D0"/>
<accession>M0A7D0</accession>
<dbReference type="InterPro" id="IPR006016">
    <property type="entry name" value="UspA"/>
</dbReference>
<dbReference type="OrthoDB" id="271068at2157"/>